<evidence type="ECO:0000313" key="1">
    <source>
        <dbReference type="EMBL" id="KAG0445122.1"/>
    </source>
</evidence>
<sequence length="223" mass="25932">MYAKVKFLQDGKISIVQTAVVKNFRPANVADFERRTTYKVFWDGDENTRGGYYDAEIIRLADTKEKLSEPSARRERAAEPAAKRSSSSQKSGTPTKKKKRNLRGVVKNQAEKELLQHLADSEEEEEKEENPEVLRLKAKLDKRAGKIRRLKAENEGLRKLNQELQLALCTKVLEKDSLAREEHIARLESRRREQNQRCKRRRQANATDDDRAMEAKRKREAQR</sequence>
<comment type="caution">
    <text evidence="1">The sequence shown here is derived from an EMBL/GenBank/DDBJ whole genome shotgun (WGS) entry which is preliminary data.</text>
</comment>
<gene>
    <name evidence="1" type="ORF">HPB47_019913</name>
</gene>
<dbReference type="Proteomes" id="UP000805193">
    <property type="component" value="Unassembled WGS sequence"/>
</dbReference>
<protein>
    <submittedName>
        <fullName evidence="1">Uncharacterized protein</fullName>
    </submittedName>
</protein>
<name>A0AC60R2S6_IXOPE</name>
<dbReference type="EMBL" id="JABSTQ010000906">
    <property type="protein sequence ID" value="KAG0445122.1"/>
    <property type="molecule type" value="Genomic_DNA"/>
</dbReference>
<accession>A0AC60R2S6</accession>
<evidence type="ECO:0000313" key="2">
    <source>
        <dbReference type="Proteomes" id="UP000805193"/>
    </source>
</evidence>
<reference evidence="1 2" key="1">
    <citation type="journal article" date="2020" name="Cell">
        <title>Large-Scale Comparative Analyses of Tick Genomes Elucidate Their Genetic Diversity and Vector Capacities.</title>
        <authorList>
            <consortium name="Tick Genome and Microbiome Consortium (TIGMIC)"/>
            <person name="Jia N."/>
            <person name="Wang J."/>
            <person name="Shi W."/>
            <person name="Du L."/>
            <person name="Sun Y."/>
            <person name="Zhan W."/>
            <person name="Jiang J.F."/>
            <person name="Wang Q."/>
            <person name="Zhang B."/>
            <person name="Ji P."/>
            <person name="Bell-Sakyi L."/>
            <person name="Cui X.M."/>
            <person name="Yuan T.T."/>
            <person name="Jiang B.G."/>
            <person name="Yang W.F."/>
            <person name="Lam T.T."/>
            <person name="Chang Q.C."/>
            <person name="Ding S.J."/>
            <person name="Wang X.J."/>
            <person name="Zhu J.G."/>
            <person name="Ruan X.D."/>
            <person name="Zhao L."/>
            <person name="Wei J.T."/>
            <person name="Ye R.Z."/>
            <person name="Que T.C."/>
            <person name="Du C.H."/>
            <person name="Zhou Y.H."/>
            <person name="Cheng J.X."/>
            <person name="Dai P.F."/>
            <person name="Guo W.B."/>
            <person name="Han X.H."/>
            <person name="Huang E.J."/>
            <person name="Li L.F."/>
            <person name="Wei W."/>
            <person name="Gao Y.C."/>
            <person name="Liu J.Z."/>
            <person name="Shao H.Z."/>
            <person name="Wang X."/>
            <person name="Wang C.C."/>
            <person name="Yang T.C."/>
            <person name="Huo Q.B."/>
            <person name="Li W."/>
            <person name="Chen H.Y."/>
            <person name="Chen S.E."/>
            <person name="Zhou L.G."/>
            <person name="Ni X.B."/>
            <person name="Tian J.H."/>
            <person name="Sheng Y."/>
            <person name="Liu T."/>
            <person name="Pan Y.S."/>
            <person name="Xia L.Y."/>
            <person name="Li J."/>
            <person name="Zhao F."/>
            <person name="Cao W.C."/>
        </authorList>
    </citation>
    <scope>NUCLEOTIDE SEQUENCE [LARGE SCALE GENOMIC DNA]</scope>
    <source>
        <strain evidence="1">Iper-2018</strain>
    </source>
</reference>
<proteinExistence type="predicted"/>
<keyword evidence="2" id="KW-1185">Reference proteome</keyword>
<organism evidence="1 2">
    <name type="scientific">Ixodes persulcatus</name>
    <name type="common">Taiga tick</name>
    <dbReference type="NCBI Taxonomy" id="34615"/>
    <lineage>
        <taxon>Eukaryota</taxon>
        <taxon>Metazoa</taxon>
        <taxon>Ecdysozoa</taxon>
        <taxon>Arthropoda</taxon>
        <taxon>Chelicerata</taxon>
        <taxon>Arachnida</taxon>
        <taxon>Acari</taxon>
        <taxon>Parasitiformes</taxon>
        <taxon>Ixodida</taxon>
        <taxon>Ixodoidea</taxon>
        <taxon>Ixodidae</taxon>
        <taxon>Ixodinae</taxon>
        <taxon>Ixodes</taxon>
    </lineage>
</organism>